<dbReference type="AlphaFoldDB" id="A0A1Y2CBC8"/>
<dbReference type="EMBL" id="MCGO01000024">
    <property type="protein sequence ID" value="ORY43635.1"/>
    <property type="molecule type" value="Genomic_DNA"/>
</dbReference>
<accession>A0A1Y2CBC8</accession>
<evidence type="ECO:0000256" key="1">
    <source>
        <dbReference type="SAM" id="MobiDB-lite"/>
    </source>
</evidence>
<feature type="transmembrane region" description="Helical" evidence="2">
    <location>
        <begin position="105"/>
        <end position="124"/>
    </location>
</feature>
<dbReference type="OrthoDB" id="2166670at2759"/>
<sequence>MSASPNTLGNTSSNESLVPLLGTHPRDSVQSSQQSQATAIEHESLEPTIVANVPLNLQHSDGLFFSTSMPQEMESLIGSQLFTARIQQLNDSLKPYSKRRNYGPIIRYIALIILSSFTMSTYIVFDSTLYLIACICISMCIMGGVADLTFTKQDFENVIIAQLNSFNQEDDSIKLVWRLQPHGTEPFFNLVPVPFLRQISVKFVSKGGEGDEFLPEYQVEFTLFGASEVLSADVENGLPAYDEASG</sequence>
<reference evidence="3 4" key="1">
    <citation type="submission" date="2016-07" db="EMBL/GenBank/DDBJ databases">
        <title>Pervasive Adenine N6-methylation of Active Genes in Fungi.</title>
        <authorList>
            <consortium name="DOE Joint Genome Institute"/>
            <person name="Mondo S.J."/>
            <person name="Dannebaum R.O."/>
            <person name="Kuo R.C."/>
            <person name="Labutti K."/>
            <person name="Haridas S."/>
            <person name="Kuo A."/>
            <person name="Salamov A."/>
            <person name="Ahrendt S.R."/>
            <person name="Lipzen A."/>
            <person name="Sullivan W."/>
            <person name="Andreopoulos W.B."/>
            <person name="Clum A."/>
            <person name="Lindquist E."/>
            <person name="Daum C."/>
            <person name="Ramamoorthy G.K."/>
            <person name="Gryganskyi A."/>
            <person name="Culley D."/>
            <person name="Magnuson J.K."/>
            <person name="James T.Y."/>
            <person name="O'Malley M.A."/>
            <person name="Stajich J.E."/>
            <person name="Spatafora J.W."/>
            <person name="Visel A."/>
            <person name="Grigoriev I.V."/>
        </authorList>
    </citation>
    <scope>NUCLEOTIDE SEQUENCE [LARGE SCALE GENOMIC DNA]</scope>
    <source>
        <strain evidence="3 4">JEL800</strain>
    </source>
</reference>
<evidence type="ECO:0000313" key="4">
    <source>
        <dbReference type="Proteomes" id="UP000193642"/>
    </source>
</evidence>
<keyword evidence="2" id="KW-0472">Membrane</keyword>
<proteinExistence type="predicted"/>
<comment type="caution">
    <text evidence="3">The sequence shown here is derived from an EMBL/GenBank/DDBJ whole genome shotgun (WGS) entry which is preliminary data.</text>
</comment>
<organism evidence="3 4">
    <name type="scientific">Rhizoclosmatium globosum</name>
    <dbReference type="NCBI Taxonomy" id="329046"/>
    <lineage>
        <taxon>Eukaryota</taxon>
        <taxon>Fungi</taxon>
        <taxon>Fungi incertae sedis</taxon>
        <taxon>Chytridiomycota</taxon>
        <taxon>Chytridiomycota incertae sedis</taxon>
        <taxon>Chytridiomycetes</taxon>
        <taxon>Chytridiales</taxon>
        <taxon>Chytriomycetaceae</taxon>
        <taxon>Rhizoclosmatium</taxon>
    </lineage>
</organism>
<name>A0A1Y2CBC8_9FUNG</name>
<gene>
    <name evidence="3" type="ORF">BCR33DRAFT_717321</name>
</gene>
<feature type="transmembrane region" description="Helical" evidence="2">
    <location>
        <begin position="130"/>
        <end position="150"/>
    </location>
</feature>
<evidence type="ECO:0008006" key="5">
    <source>
        <dbReference type="Google" id="ProtNLM"/>
    </source>
</evidence>
<evidence type="ECO:0000256" key="2">
    <source>
        <dbReference type="SAM" id="Phobius"/>
    </source>
</evidence>
<keyword evidence="2" id="KW-1133">Transmembrane helix</keyword>
<keyword evidence="4" id="KW-1185">Reference proteome</keyword>
<evidence type="ECO:0000313" key="3">
    <source>
        <dbReference type="EMBL" id="ORY43635.1"/>
    </source>
</evidence>
<dbReference type="Proteomes" id="UP000193642">
    <property type="component" value="Unassembled WGS sequence"/>
</dbReference>
<feature type="compositionally biased region" description="Polar residues" evidence="1">
    <location>
        <begin position="1"/>
        <end position="16"/>
    </location>
</feature>
<feature type="region of interest" description="Disordered" evidence="1">
    <location>
        <begin position="1"/>
        <end position="38"/>
    </location>
</feature>
<keyword evidence="2" id="KW-0812">Transmembrane</keyword>
<protein>
    <recommendedName>
        <fullName evidence="5">Transmembrane protein</fullName>
    </recommendedName>
</protein>